<protein>
    <submittedName>
        <fullName evidence="2">Uncharacterized protein</fullName>
    </submittedName>
</protein>
<dbReference type="Gramene" id="ERM98481">
    <property type="protein sequence ID" value="ERM98481"/>
    <property type="gene ID" value="AMTR_s00072p00166270"/>
</dbReference>
<dbReference type="HOGENOM" id="CLU_2187490_0_0_1"/>
<feature type="region of interest" description="Disordered" evidence="1">
    <location>
        <begin position="1"/>
        <end position="20"/>
    </location>
</feature>
<proteinExistence type="predicted"/>
<gene>
    <name evidence="2" type="ORF">AMTR_s00072p00166270</name>
</gene>
<reference evidence="3" key="1">
    <citation type="journal article" date="2013" name="Science">
        <title>The Amborella genome and the evolution of flowering plants.</title>
        <authorList>
            <consortium name="Amborella Genome Project"/>
        </authorList>
    </citation>
    <scope>NUCLEOTIDE SEQUENCE [LARGE SCALE GENOMIC DNA]</scope>
</reference>
<evidence type="ECO:0000313" key="3">
    <source>
        <dbReference type="Proteomes" id="UP000017836"/>
    </source>
</evidence>
<feature type="region of interest" description="Disordered" evidence="1">
    <location>
        <begin position="50"/>
        <end position="109"/>
    </location>
</feature>
<keyword evidence="3" id="KW-1185">Reference proteome</keyword>
<accession>W1NPC5</accession>
<dbReference type="AlphaFoldDB" id="W1NPC5"/>
<feature type="compositionally biased region" description="Basic and acidic residues" evidence="1">
    <location>
        <begin position="79"/>
        <end position="89"/>
    </location>
</feature>
<feature type="compositionally biased region" description="Basic and acidic residues" evidence="1">
    <location>
        <begin position="99"/>
        <end position="109"/>
    </location>
</feature>
<evidence type="ECO:0000313" key="2">
    <source>
        <dbReference type="EMBL" id="ERM98481.1"/>
    </source>
</evidence>
<dbReference type="Proteomes" id="UP000017836">
    <property type="component" value="Unassembled WGS sequence"/>
</dbReference>
<name>W1NPC5_AMBTC</name>
<feature type="compositionally biased region" description="Basic residues" evidence="1">
    <location>
        <begin position="1"/>
        <end position="11"/>
    </location>
</feature>
<dbReference type="EMBL" id="KI395332">
    <property type="protein sequence ID" value="ERM98481.1"/>
    <property type="molecule type" value="Genomic_DNA"/>
</dbReference>
<evidence type="ECO:0000256" key="1">
    <source>
        <dbReference type="SAM" id="MobiDB-lite"/>
    </source>
</evidence>
<organism evidence="2 3">
    <name type="scientific">Amborella trichopoda</name>
    <dbReference type="NCBI Taxonomy" id="13333"/>
    <lineage>
        <taxon>Eukaryota</taxon>
        <taxon>Viridiplantae</taxon>
        <taxon>Streptophyta</taxon>
        <taxon>Embryophyta</taxon>
        <taxon>Tracheophyta</taxon>
        <taxon>Spermatophyta</taxon>
        <taxon>Magnoliopsida</taxon>
        <taxon>Amborellales</taxon>
        <taxon>Amborellaceae</taxon>
        <taxon>Amborella</taxon>
    </lineage>
</organism>
<sequence length="109" mass="12987">MKKKKTGKRRKLERERERERTVRSIGFFLEGEKESRRRWRVASKLPQREVAETTRERLRRGRSWQQWGWTATDDGGEDGGDRKSKDEGGRQVVAEEMGGGERWRQQRAQ</sequence>